<dbReference type="GO" id="GO:0006096">
    <property type="term" value="P:glycolytic process"/>
    <property type="evidence" value="ECO:0007669"/>
    <property type="project" value="InterPro"/>
</dbReference>
<evidence type="ECO:0000256" key="2">
    <source>
        <dbReference type="ARBA" id="ARBA00012323"/>
    </source>
</evidence>
<dbReference type="EMBL" id="MPON01000022">
    <property type="protein sequence ID" value="OKA32356.1"/>
    <property type="molecule type" value="Genomic_DNA"/>
</dbReference>
<dbReference type="NCBIfam" id="TIGR00744">
    <property type="entry name" value="ROK_glcA_fam"/>
    <property type="match status" value="1"/>
</dbReference>
<evidence type="ECO:0000313" key="10">
    <source>
        <dbReference type="EMBL" id="OKA32356.1"/>
    </source>
</evidence>
<keyword evidence="7" id="KW-0067">ATP-binding</keyword>
<evidence type="ECO:0000256" key="5">
    <source>
        <dbReference type="ARBA" id="ARBA00022741"/>
    </source>
</evidence>
<dbReference type="InterPro" id="IPR043129">
    <property type="entry name" value="ATPase_NBD"/>
</dbReference>
<comment type="similarity">
    <text evidence="1">Belongs to the ROK (NagC/XylR) family.</text>
</comment>
<keyword evidence="5" id="KW-0547">Nucleotide-binding</keyword>
<keyword evidence="6 9" id="KW-0418">Kinase</keyword>
<reference evidence="9 11" key="1">
    <citation type="submission" date="2015-12" db="EMBL/GenBank/DDBJ databases">
        <title>Bacillus cereus Group isolate.</title>
        <authorList>
            <person name="Kovac J."/>
        </authorList>
    </citation>
    <scope>NUCLEOTIDE SEQUENCE [LARGE SCALE GENOMIC DNA]</scope>
    <source>
        <strain evidence="9 11">FSL W8-0275</strain>
    </source>
</reference>
<organism evidence="9 11">
    <name type="scientific">Bacillus cereus</name>
    <dbReference type="NCBI Taxonomy" id="1396"/>
    <lineage>
        <taxon>Bacteria</taxon>
        <taxon>Bacillati</taxon>
        <taxon>Bacillota</taxon>
        <taxon>Bacilli</taxon>
        <taxon>Bacillales</taxon>
        <taxon>Bacillaceae</taxon>
        <taxon>Bacillus</taxon>
        <taxon>Bacillus cereus group</taxon>
    </lineage>
</organism>
<dbReference type="PANTHER" id="PTHR18964:SF149">
    <property type="entry name" value="BIFUNCTIONAL UDP-N-ACETYLGLUCOSAMINE 2-EPIMERASE_N-ACETYLMANNOSAMINE KINASE"/>
    <property type="match status" value="1"/>
</dbReference>
<dbReference type="SUPFAM" id="SSF53067">
    <property type="entry name" value="Actin-like ATPase domain"/>
    <property type="match status" value="1"/>
</dbReference>
<proteinExistence type="inferred from homology"/>
<evidence type="ECO:0000256" key="8">
    <source>
        <dbReference type="ARBA" id="ARBA00032386"/>
    </source>
</evidence>
<evidence type="ECO:0000313" key="9">
    <source>
        <dbReference type="EMBL" id="KXX85537.1"/>
    </source>
</evidence>
<dbReference type="EC" id="2.7.1.2" evidence="2"/>
<dbReference type="PROSITE" id="PS01125">
    <property type="entry name" value="ROK"/>
    <property type="match status" value="1"/>
</dbReference>
<dbReference type="GO" id="GO:0004340">
    <property type="term" value="F:glucokinase activity"/>
    <property type="evidence" value="ECO:0007669"/>
    <property type="project" value="UniProtKB-EC"/>
</dbReference>
<evidence type="ECO:0000256" key="6">
    <source>
        <dbReference type="ARBA" id="ARBA00022777"/>
    </source>
</evidence>
<evidence type="ECO:0000256" key="4">
    <source>
        <dbReference type="ARBA" id="ARBA00022679"/>
    </source>
</evidence>
<dbReference type="InterPro" id="IPR049874">
    <property type="entry name" value="ROK_cs"/>
</dbReference>
<dbReference type="Proteomes" id="UP000075591">
    <property type="component" value="Unassembled WGS sequence"/>
</dbReference>
<evidence type="ECO:0000256" key="7">
    <source>
        <dbReference type="ARBA" id="ARBA00022840"/>
    </source>
</evidence>
<dbReference type="AlphaFoldDB" id="A0A150AUP4"/>
<dbReference type="Gene3D" id="3.30.420.40">
    <property type="match status" value="2"/>
</dbReference>
<comment type="caution">
    <text evidence="9">The sequence shown here is derived from an EMBL/GenBank/DDBJ whole genome shotgun (WGS) entry which is preliminary data.</text>
</comment>
<dbReference type="PATRIC" id="fig|1396.453.peg.6423"/>
<evidence type="ECO:0000313" key="11">
    <source>
        <dbReference type="Proteomes" id="UP000075591"/>
    </source>
</evidence>
<evidence type="ECO:0000256" key="3">
    <source>
        <dbReference type="ARBA" id="ARBA00014701"/>
    </source>
</evidence>
<dbReference type="Pfam" id="PF00480">
    <property type="entry name" value="ROK"/>
    <property type="match status" value="1"/>
</dbReference>
<accession>A0A150AUP4</accession>
<dbReference type="GO" id="GO:0005737">
    <property type="term" value="C:cytoplasm"/>
    <property type="evidence" value="ECO:0007669"/>
    <property type="project" value="InterPro"/>
</dbReference>
<name>A0A150AUP4_BACCE</name>
<reference evidence="10 12" key="2">
    <citation type="submission" date="2016-11" db="EMBL/GenBank/DDBJ databases">
        <title>Identification of Bacillus cereus isolated from egg-white.</title>
        <authorList>
            <person name="Soni A."/>
            <person name="Oey I."/>
            <person name="Silcock P."/>
            <person name="Bremer P."/>
        </authorList>
    </citation>
    <scope>NUCLEOTIDE SEQUENCE [LARGE SCALE GENOMIC DNA]</scope>
    <source>
        <strain evidence="10 12">NZAS03</strain>
    </source>
</reference>
<sequence length="328" mass="34709">MMKMEGLIFAIDLGGTSTKLAILTNEGGFVHKWQIPTDTSEKGQNILPHIKEAFYHILIELDLNLEQFIGAGIGAPGPVMNEGVITKAVNLGWTNFPLKSQLENLLSIPVFVGNDANCAALGEMWKGAGEGLKELICITLGTGVGGGVITKGNIVEGIKGAAGEIGHMTVKLENGQMCNCGKTGCLETIVSANGILHVTKEKLKSCKTETKLRKIKDEELTAKDVFDLAAQADELALKIVDEVSFYLGYALGTLSTVINPEAIIIGGGVSNAGETLIKPVINYYQKFAFPASSSNTKILRATLGNDAGVIGAGWLVTNASSSINLFTR</sequence>
<evidence type="ECO:0000256" key="1">
    <source>
        <dbReference type="ARBA" id="ARBA00006479"/>
    </source>
</evidence>
<protein>
    <recommendedName>
        <fullName evidence="3">Glucokinase</fullName>
        <ecNumber evidence="2">2.7.1.2</ecNumber>
    </recommendedName>
    <alternativeName>
        <fullName evidence="8">Glucose kinase</fullName>
    </alternativeName>
</protein>
<keyword evidence="4" id="KW-0808">Transferase</keyword>
<dbReference type="InterPro" id="IPR000600">
    <property type="entry name" value="ROK"/>
</dbReference>
<evidence type="ECO:0000313" key="12">
    <source>
        <dbReference type="Proteomes" id="UP000186535"/>
    </source>
</evidence>
<gene>
    <name evidence="9" type="ORF">AT274_26555</name>
    <name evidence="10" type="ORF">BJR07_28125</name>
</gene>
<dbReference type="EMBL" id="LOMT01000154">
    <property type="protein sequence ID" value="KXX85537.1"/>
    <property type="molecule type" value="Genomic_DNA"/>
</dbReference>
<dbReference type="Proteomes" id="UP000186535">
    <property type="component" value="Unassembled WGS sequence"/>
</dbReference>
<dbReference type="PANTHER" id="PTHR18964">
    <property type="entry name" value="ROK (REPRESSOR, ORF, KINASE) FAMILY"/>
    <property type="match status" value="1"/>
</dbReference>
<dbReference type="InterPro" id="IPR004654">
    <property type="entry name" value="ROK_glcA"/>
</dbReference>
<dbReference type="GO" id="GO:0005524">
    <property type="term" value="F:ATP binding"/>
    <property type="evidence" value="ECO:0007669"/>
    <property type="project" value="UniProtKB-KW"/>
</dbReference>